<dbReference type="Gene3D" id="3.30.1370.110">
    <property type="match status" value="1"/>
</dbReference>
<dbReference type="GO" id="GO:0019843">
    <property type="term" value="F:rRNA binding"/>
    <property type="evidence" value="ECO:0007669"/>
    <property type="project" value="UniProtKB-UniRule"/>
</dbReference>
<accession>A0A7V1LL74</accession>
<keyword evidence="2 7" id="KW-0547">Nucleotide-binding</keyword>
<dbReference type="SMART" id="SM00534">
    <property type="entry name" value="MUTSac"/>
    <property type="match status" value="1"/>
</dbReference>
<feature type="domain" description="Smr" evidence="9">
    <location>
        <begin position="708"/>
        <end position="782"/>
    </location>
</feature>
<evidence type="ECO:0000256" key="7">
    <source>
        <dbReference type="HAMAP-Rule" id="MF_00092"/>
    </source>
</evidence>
<proteinExistence type="inferred from homology"/>
<dbReference type="Pfam" id="PF00488">
    <property type="entry name" value="MutS_V"/>
    <property type="match status" value="1"/>
</dbReference>
<dbReference type="SMART" id="SM00463">
    <property type="entry name" value="SMR"/>
    <property type="match status" value="1"/>
</dbReference>
<dbReference type="Pfam" id="PF01713">
    <property type="entry name" value="Smr"/>
    <property type="match status" value="1"/>
</dbReference>
<dbReference type="SUPFAM" id="SSF48334">
    <property type="entry name" value="DNA repair protein MutS, domain III"/>
    <property type="match status" value="1"/>
</dbReference>
<dbReference type="GO" id="GO:0043023">
    <property type="term" value="F:ribosomal large subunit binding"/>
    <property type="evidence" value="ECO:0007669"/>
    <property type="project" value="UniProtKB-UniRule"/>
</dbReference>
<dbReference type="GO" id="GO:0072344">
    <property type="term" value="P:rescue of stalled ribosome"/>
    <property type="evidence" value="ECO:0007669"/>
    <property type="project" value="UniProtKB-UniRule"/>
</dbReference>
<dbReference type="GO" id="GO:0004519">
    <property type="term" value="F:endonuclease activity"/>
    <property type="evidence" value="ECO:0007669"/>
    <property type="project" value="UniProtKB-UniRule"/>
</dbReference>
<comment type="function">
    <text evidence="7">Acts as a ribosome collision sensor, splitting the ribosome into its 2 subunits. Detects stalled/collided 70S ribosomes which it binds and splits by an ATP-hydrolysis driven conformational change. Acts upstream of the ribosome quality control system (RQC), a ribosome-associated complex that mediates the extraction of incompletely synthesized nascent chains from stalled ribosomes and their subsequent degradation. Probably generates substrates for RQC.</text>
</comment>
<keyword evidence="7 10" id="KW-0255">Endonuclease</keyword>
<name>A0A7V1LL74_CALAY</name>
<dbReference type="InterPro" id="IPR036063">
    <property type="entry name" value="Smr_dom_sf"/>
</dbReference>
<comment type="function">
    <text evidence="7">Endonuclease that is involved in the suppression of homologous recombination and thus may have a key role in the control of bacterial genetic diversity.</text>
</comment>
<dbReference type="GO" id="GO:0005524">
    <property type="term" value="F:ATP binding"/>
    <property type="evidence" value="ECO:0007669"/>
    <property type="project" value="UniProtKB-UniRule"/>
</dbReference>
<sequence length="786" mass="88417">MFGYATASAALNFNKLLYKIAGFTHSEAARRRVNDSQPFTGGDSLKTHIEYIRQFQAMVDERRVPLRSYEDIRPLLKKIEPLESFLEIKECRQVGHFLEIVSDMRHYFKTFKEEHPGLSAYGLELQGAPALLTQLQYTIDPAGAIYDNASKELKQIRRKLHQLQEGVHKRLKAISAKNQEHLQEDYITLREGRLVLPVRAFSVSKISGIVHGQSSSGGTKYVEPMAVVELNNEIQELLIAERNEVIKILKRLAALMREQADMLRADFRLLVTLDSWHARVQYARAYQGVFPLGEVEFGWDIRQGFHPLLLERLQKDTVPLNLRIGYDYNELIISGPNAGGKTVAMKTVGILQLMYQCAIPMPVDPSSSFPICRQMFVVIGDKQSIDNDLSTFSSHIESLKTVLENVDYRALILIDEIGIGTEPGGGAALAIAILQRLNRKGIVTIVSTHQNQLKVFASETEGVENGAMQYDVEALRPLFILNTGIPGSSFTFDIGKRFGLPDDIIQKAREIYGDKQNRVEEMLTDITRKSADFHEALRKASLKESELTALTKLYAQKVERWEKEKKKIEKEAREEARRLIEEANRRIEATIRAIRESSADKEKVRRARRELKDFKDETAKPLPEKKSPLVEPAALQIGDKVRSRSYGITGHISRLFSSGKEVELERKGLKMRIAVSDLEKLDADGQTAAKPVEENGVAAVGAGLPNRLDLRGLDSTDALSELESYMDGILHSDWNEVTIVHGKGTGALRQAVQTHLKKYKGIRFRTGRYGEGDTGVTIVTLKEGNE</sequence>
<dbReference type="GO" id="GO:0006298">
    <property type="term" value="P:mismatch repair"/>
    <property type="evidence" value="ECO:0007669"/>
    <property type="project" value="InterPro"/>
</dbReference>
<evidence type="ECO:0000256" key="6">
    <source>
        <dbReference type="ARBA" id="ARBA00023125"/>
    </source>
</evidence>
<dbReference type="InterPro" id="IPR036187">
    <property type="entry name" value="DNA_mismatch_repair_MutS_sf"/>
</dbReference>
<evidence type="ECO:0000256" key="5">
    <source>
        <dbReference type="ARBA" id="ARBA00022884"/>
    </source>
</evidence>
<feature type="coiled-coil region" evidence="8">
    <location>
        <begin position="551"/>
        <end position="617"/>
    </location>
</feature>
<dbReference type="SUPFAM" id="SSF160443">
    <property type="entry name" value="SMR domain-like"/>
    <property type="match status" value="1"/>
</dbReference>
<dbReference type="Gene3D" id="3.40.50.300">
    <property type="entry name" value="P-loop containing nucleotide triphosphate hydrolases"/>
    <property type="match status" value="1"/>
</dbReference>
<keyword evidence="4 7" id="KW-0067">ATP-binding</keyword>
<comment type="subunit">
    <text evidence="7">Homodimer. Binds to stalled ribosomes, contacting rRNA.</text>
</comment>
<dbReference type="PIRSF" id="PIRSF005814">
    <property type="entry name" value="MutS_YshD"/>
    <property type="match status" value="1"/>
</dbReference>
<protein>
    <recommendedName>
        <fullName evidence="7">Endonuclease MutS2</fullName>
        <ecNumber evidence="7">3.1.-.-</ecNumber>
    </recommendedName>
    <alternativeName>
        <fullName evidence="7">Ribosome-associated protein quality control-upstream factor</fullName>
        <shortName evidence="7">RQC-upstream factor</shortName>
        <shortName evidence="7">RqcU</shortName>
        <ecNumber evidence="7">3.6.4.-</ecNumber>
    </alternativeName>
</protein>
<organism evidence="10">
    <name type="scientific">Caldithrix abyssi</name>
    <dbReference type="NCBI Taxonomy" id="187145"/>
    <lineage>
        <taxon>Bacteria</taxon>
        <taxon>Pseudomonadati</taxon>
        <taxon>Calditrichota</taxon>
        <taxon>Calditrichia</taxon>
        <taxon>Calditrichales</taxon>
        <taxon>Calditrichaceae</taxon>
        <taxon>Caldithrix</taxon>
    </lineage>
</organism>
<keyword evidence="8" id="KW-0175">Coiled coil</keyword>
<reference evidence="10" key="1">
    <citation type="journal article" date="2020" name="mSystems">
        <title>Genome- and Community-Level Interaction Insights into Carbon Utilization and Element Cycling Functions of Hydrothermarchaeota in Hydrothermal Sediment.</title>
        <authorList>
            <person name="Zhou Z."/>
            <person name="Liu Y."/>
            <person name="Xu W."/>
            <person name="Pan J."/>
            <person name="Luo Z.H."/>
            <person name="Li M."/>
        </authorList>
    </citation>
    <scope>NUCLEOTIDE SEQUENCE [LARGE SCALE GENOMIC DNA]</scope>
    <source>
        <strain evidence="10">HyVt-456</strain>
    </source>
</reference>
<keyword evidence="3 7" id="KW-0378">Hydrolase</keyword>
<comment type="similarity">
    <text evidence="7">Belongs to the DNA mismatch repair MutS family. MutS2 subfamily.</text>
</comment>
<dbReference type="GO" id="GO:0016887">
    <property type="term" value="F:ATP hydrolysis activity"/>
    <property type="evidence" value="ECO:0007669"/>
    <property type="project" value="InterPro"/>
</dbReference>
<evidence type="ECO:0000256" key="4">
    <source>
        <dbReference type="ARBA" id="ARBA00022840"/>
    </source>
</evidence>
<dbReference type="NCBIfam" id="TIGR01069">
    <property type="entry name" value="mutS2"/>
    <property type="match status" value="1"/>
</dbReference>
<dbReference type="GO" id="GO:0030983">
    <property type="term" value="F:mismatched DNA binding"/>
    <property type="evidence" value="ECO:0007669"/>
    <property type="project" value="InterPro"/>
</dbReference>
<dbReference type="AlphaFoldDB" id="A0A7V1LL74"/>
<evidence type="ECO:0000259" key="9">
    <source>
        <dbReference type="PROSITE" id="PS50828"/>
    </source>
</evidence>
<dbReference type="InterPro" id="IPR000432">
    <property type="entry name" value="DNA_mismatch_repair_MutS_C"/>
</dbReference>
<dbReference type="HAMAP" id="MF_00092">
    <property type="entry name" value="MutS2"/>
    <property type="match status" value="1"/>
</dbReference>
<dbReference type="GO" id="GO:0140664">
    <property type="term" value="F:ATP-dependent DNA damage sensor activity"/>
    <property type="evidence" value="ECO:0007669"/>
    <property type="project" value="InterPro"/>
</dbReference>
<gene>
    <name evidence="7" type="primary">mutS2</name>
    <name evidence="7" type="synonym">rqcU</name>
    <name evidence="10" type="ORF">ENJ10_05000</name>
</gene>
<dbReference type="Proteomes" id="UP000886005">
    <property type="component" value="Unassembled WGS sequence"/>
</dbReference>
<dbReference type="InterPro" id="IPR007696">
    <property type="entry name" value="DNA_mismatch_repair_MutS_core"/>
</dbReference>
<dbReference type="EC" id="3.1.-.-" evidence="7"/>
<dbReference type="InterPro" id="IPR002625">
    <property type="entry name" value="Smr_dom"/>
</dbReference>
<evidence type="ECO:0000256" key="3">
    <source>
        <dbReference type="ARBA" id="ARBA00022801"/>
    </source>
</evidence>
<dbReference type="SMART" id="SM00533">
    <property type="entry name" value="MUTSd"/>
    <property type="match status" value="1"/>
</dbReference>
<dbReference type="PROSITE" id="PS50828">
    <property type="entry name" value="SMR"/>
    <property type="match status" value="1"/>
</dbReference>
<dbReference type="EC" id="3.6.4.-" evidence="7"/>
<dbReference type="InterPro" id="IPR027417">
    <property type="entry name" value="P-loop_NTPase"/>
</dbReference>
<dbReference type="PANTHER" id="PTHR48466:SF2">
    <property type="entry name" value="OS10G0509000 PROTEIN"/>
    <property type="match status" value="1"/>
</dbReference>
<evidence type="ECO:0000256" key="2">
    <source>
        <dbReference type="ARBA" id="ARBA00022741"/>
    </source>
</evidence>
<evidence type="ECO:0000313" key="10">
    <source>
        <dbReference type="EMBL" id="HED10023.1"/>
    </source>
</evidence>
<keyword evidence="7" id="KW-0540">Nuclease</keyword>
<evidence type="ECO:0000256" key="8">
    <source>
        <dbReference type="SAM" id="Coils"/>
    </source>
</evidence>
<dbReference type="InterPro" id="IPR045076">
    <property type="entry name" value="MutS"/>
</dbReference>
<comment type="caution">
    <text evidence="10">The sequence shown here is derived from an EMBL/GenBank/DDBJ whole genome shotgun (WGS) entry which is preliminary data.</text>
</comment>
<dbReference type="EMBL" id="DRLD01000135">
    <property type="protein sequence ID" value="HED10023.1"/>
    <property type="molecule type" value="Genomic_DNA"/>
</dbReference>
<dbReference type="InterPro" id="IPR005747">
    <property type="entry name" value="MutS2"/>
</dbReference>
<keyword evidence="5 7" id="KW-0694">RNA-binding</keyword>
<keyword evidence="1 7" id="KW-0699">rRNA-binding</keyword>
<dbReference type="SUPFAM" id="SSF52540">
    <property type="entry name" value="P-loop containing nucleoside triphosphate hydrolases"/>
    <property type="match status" value="1"/>
</dbReference>
<dbReference type="PANTHER" id="PTHR48466">
    <property type="entry name" value="OS10G0509000 PROTEIN-RELATED"/>
    <property type="match status" value="1"/>
</dbReference>
<keyword evidence="6 7" id="KW-0238">DNA-binding</keyword>
<feature type="binding site" evidence="7">
    <location>
        <begin position="335"/>
        <end position="342"/>
    </location>
    <ligand>
        <name>ATP</name>
        <dbReference type="ChEBI" id="CHEBI:30616"/>
    </ligand>
</feature>
<evidence type="ECO:0000256" key="1">
    <source>
        <dbReference type="ARBA" id="ARBA00022730"/>
    </source>
</evidence>
<dbReference type="GO" id="GO:0045910">
    <property type="term" value="P:negative regulation of DNA recombination"/>
    <property type="evidence" value="ECO:0007669"/>
    <property type="project" value="InterPro"/>
</dbReference>